<accession>A0A1F7JK83</accession>
<feature type="transmembrane region" description="Helical" evidence="8">
    <location>
        <begin position="147"/>
        <end position="166"/>
    </location>
</feature>
<dbReference type="GO" id="GO:0005886">
    <property type="term" value="C:plasma membrane"/>
    <property type="evidence" value="ECO:0007669"/>
    <property type="project" value="UniProtKB-SubCell"/>
</dbReference>
<evidence type="ECO:0000256" key="1">
    <source>
        <dbReference type="ARBA" id="ARBA00004651"/>
    </source>
</evidence>
<sequence>MLNLLFNFTPLKLLTEFLWRDEAFSYFMARQSIKDILLTTALDNNPPLYYILLHYWIKIFGQSAFALRCLSLIFFTLMIYMIFLFVKHITKKNDRQIEIFLILIIFNPFLLYFGFEARMYSLFALLTVSSYYYLIKQNKLRSILINVLGLYTHYFFTLVLLSQLIYSMIFDRQRFKNVLKSVILSFVLALPWFLFIYNRILSNTKTFWAKPTHIEDLFNSLAILYTGYEAEYYNYYDRYLMLLSLVLSVVLLFCLRRVKINKITKMLLVWSFLFYFLFLIISIFKPVFVPRYLIFAACGFNILIIYLLLRMNSKFSLLFIGLILVLYLHYWRALILYRPKAHEVRTINEIKNIAGKQDLLYLTDPILYFTARYYFDENRIYLYNLNPKKSQSYYGTVLIPRDKFINMLPEYPVKAFIMTSEDKFTIETSL</sequence>
<keyword evidence="6 8" id="KW-1133">Transmembrane helix</keyword>
<comment type="caution">
    <text evidence="10">The sequence shown here is derived from an EMBL/GenBank/DDBJ whole genome shotgun (WGS) entry which is preliminary data.</text>
</comment>
<organism evidence="10 11">
    <name type="scientific">Candidatus Roizmanbacteria bacterium RIFCSPLOWO2_02_FULL_38_10</name>
    <dbReference type="NCBI Taxonomy" id="1802074"/>
    <lineage>
        <taxon>Bacteria</taxon>
        <taxon>Candidatus Roizmaniibacteriota</taxon>
    </lineage>
</organism>
<evidence type="ECO:0000256" key="6">
    <source>
        <dbReference type="ARBA" id="ARBA00022989"/>
    </source>
</evidence>
<feature type="transmembrane region" description="Helical" evidence="8">
    <location>
        <begin position="178"/>
        <end position="197"/>
    </location>
</feature>
<feature type="transmembrane region" description="Helical" evidence="8">
    <location>
        <begin position="65"/>
        <end position="85"/>
    </location>
</feature>
<dbReference type="InterPro" id="IPR050297">
    <property type="entry name" value="LipidA_mod_glycosyltrf_83"/>
</dbReference>
<feature type="transmembrane region" description="Helical" evidence="8">
    <location>
        <begin position="97"/>
        <end position="113"/>
    </location>
</feature>
<dbReference type="GO" id="GO:0016763">
    <property type="term" value="F:pentosyltransferase activity"/>
    <property type="evidence" value="ECO:0007669"/>
    <property type="project" value="TreeGrafter"/>
</dbReference>
<feature type="transmembrane region" description="Helical" evidence="8">
    <location>
        <begin position="267"/>
        <end position="284"/>
    </location>
</feature>
<dbReference type="AlphaFoldDB" id="A0A1F7JK83"/>
<dbReference type="EMBL" id="MGAY01000048">
    <property type="protein sequence ID" value="OGK56019.1"/>
    <property type="molecule type" value="Genomic_DNA"/>
</dbReference>
<evidence type="ECO:0000256" key="5">
    <source>
        <dbReference type="ARBA" id="ARBA00022692"/>
    </source>
</evidence>
<evidence type="ECO:0000256" key="2">
    <source>
        <dbReference type="ARBA" id="ARBA00022475"/>
    </source>
</evidence>
<gene>
    <name evidence="10" type="ORF">A3J15_00360</name>
</gene>
<dbReference type="Proteomes" id="UP000176376">
    <property type="component" value="Unassembled WGS sequence"/>
</dbReference>
<evidence type="ECO:0000313" key="11">
    <source>
        <dbReference type="Proteomes" id="UP000176376"/>
    </source>
</evidence>
<name>A0A1F7JK83_9BACT</name>
<keyword evidence="7 8" id="KW-0472">Membrane</keyword>
<evidence type="ECO:0000256" key="4">
    <source>
        <dbReference type="ARBA" id="ARBA00022679"/>
    </source>
</evidence>
<feature type="domain" description="Glycosyltransferase RgtA/B/C/D-like" evidence="9">
    <location>
        <begin position="45"/>
        <end position="190"/>
    </location>
</feature>
<feature type="transmembrane region" description="Helical" evidence="8">
    <location>
        <begin position="316"/>
        <end position="337"/>
    </location>
</feature>
<keyword evidence="5 8" id="KW-0812">Transmembrane</keyword>
<keyword evidence="2" id="KW-1003">Cell membrane</keyword>
<dbReference type="PANTHER" id="PTHR33908:SF11">
    <property type="entry name" value="MEMBRANE PROTEIN"/>
    <property type="match status" value="1"/>
</dbReference>
<dbReference type="PANTHER" id="PTHR33908">
    <property type="entry name" value="MANNOSYLTRANSFERASE YKCB-RELATED"/>
    <property type="match status" value="1"/>
</dbReference>
<dbReference type="Pfam" id="PF13231">
    <property type="entry name" value="PMT_2"/>
    <property type="match status" value="1"/>
</dbReference>
<feature type="transmembrane region" description="Helical" evidence="8">
    <location>
        <begin position="290"/>
        <end position="309"/>
    </location>
</feature>
<evidence type="ECO:0000256" key="7">
    <source>
        <dbReference type="ARBA" id="ARBA00023136"/>
    </source>
</evidence>
<dbReference type="GO" id="GO:0009103">
    <property type="term" value="P:lipopolysaccharide biosynthetic process"/>
    <property type="evidence" value="ECO:0007669"/>
    <property type="project" value="UniProtKB-ARBA"/>
</dbReference>
<reference evidence="10 11" key="1">
    <citation type="journal article" date="2016" name="Nat. Commun.">
        <title>Thousands of microbial genomes shed light on interconnected biogeochemical processes in an aquifer system.</title>
        <authorList>
            <person name="Anantharaman K."/>
            <person name="Brown C.T."/>
            <person name="Hug L.A."/>
            <person name="Sharon I."/>
            <person name="Castelle C.J."/>
            <person name="Probst A.J."/>
            <person name="Thomas B.C."/>
            <person name="Singh A."/>
            <person name="Wilkins M.J."/>
            <person name="Karaoz U."/>
            <person name="Brodie E.L."/>
            <person name="Williams K.H."/>
            <person name="Hubbard S.S."/>
            <person name="Banfield J.F."/>
        </authorList>
    </citation>
    <scope>NUCLEOTIDE SEQUENCE [LARGE SCALE GENOMIC DNA]</scope>
</reference>
<feature type="transmembrane region" description="Helical" evidence="8">
    <location>
        <begin position="239"/>
        <end position="255"/>
    </location>
</feature>
<dbReference type="InterPro" id="IPR038731">
    <property type="entry name" value="RgtA/B/C-like"/>
</dbReference>
<proteinExistence type="predicted"/>
<evidence type="ECO:0000259" key="9">
    <source>
        <dbReference type="Pfam" id="PF13231"/>
    </source>
</evidence>
<keyword evidence="3" id="KW-0328">Glycosyltransferase</keyword>
<comment type="subcellular location">
    <subcellularLocation>
        <location evidence="1">Cell membrane</location>
        <topology evidence="1">Multi-pass membrane protein</topology>
    </subcellularLocation>
</comment>
<protein>
    <recommendedName>
        <fullName evidence="9">Glycosyltransferase RgtA/B/C/D-like domain-containing protein</fullName>
    </recommendedName>
</protein>
<evidence type="ECO:0000313" key="10">
    <source>
        <dbReference type="EMBL" id="OGK56019.1"/>
    </source>
</evidence>
<dbReference type="STRING" id="1802074.A3J15_00360"/>
<evidence type="ECO:0000256" key="8">
    <source>
        <dbReference type="SAM" id="Phobius"/>
    </source>
</evidence>
<keyword evidence="4" id="KW-0808">Transferase</keyword>
<evidence type="ECO:0000256" key="3">
    <source>
        <dbReference type="ARBA" id="ARBA00022676"/>
    </source>
</evidence>